<evidence type="ECO:0000256" key="1">
    <source>
        <dbReference type="ARBA" id="ARBA00010515"/>
    </source>
</evidence>
<dbReference type="GO" id="GO:0016787">
    <property type="term" value="F:hydrolase activity"/>
    <property type="evidence" value="ECO:0007669"/>
    <property type="project" value="UniProtKB-KW"/>
</dbReference>
<keyword evidence="5" id="KW-1185">Reference proteome</keyword>
<dbReference type="EMBL" id="JBIAZU010000001">
    <property type="protein sequence ID" value="MFF5289187.1"/>
    <property type="molecule type" value="Genomic_DNA"/>
</dbReference>
<gene>
    <name evidence="4" type="ORF">ACFY35_07105</name>
</gene>
<reference evidence="4 5" key="1">
    <citation type="submission" date="2024-10" db="EMBL/GenBank/DDBJ databases">
        <title>The Natural Products Discovery Center: Release of the First 8490 Sequenced Strains for Exploring Actinobacteria Biosynthetic Diversity.</title>
        <authorList>
            <person name="Kalkreuter E."/>
            <person name="Kautsar S.A."/>
            <person name="Yang D."/>
            <person name="Bader C.D."/>
            <person name="Teijaro C.N."/>
            <person name="Fluegel L."/>
            <person name="Davis C.M."/>
            <person name="Simpson J.R."/>
            <person name="Lauterbach L."/>
            <person name="Steele A.D."/>
            <person name="Gui C."/>
            <person name="Meng S."/>
            <person name="Li G."/>
            <person name="Viehrig K."/>
            <person name="Ye F."/>
            <person name="Su P."/>
            <person name="Kiefer A.F."/>
            <person name="Nichols A."/>
            <person name="Cepeda A.J."/>
            <person name="Yan W."/>
            <person name="Fan B."/>
            <person name="Jiang Y."/>
            <person name="Adhikari A."/>
            <person name="Zheng C.-J."/>
            <person name="Schuster L."/>
            <person name="Cowan T.M."/>
            <person name="Smanski M.J."/>
            <person name="Chevrette M.G."/>
            <person name="De Carvalho L.P.S."/>
            <person name="Shen B."/>
        </authorList>
    </citation>
    <scope>NUCLEOTIDE SEQUENCE [LARGE SCALE GENOMIC DNA]</scope>
    <source>
        <strain evidence="4 5">NPDC000087</strain>
    </source>
</reference>
<keyword evidence="2 4" id="KW-0378">Hydrolase</keyword>
<proteinExistence type="inferred from homology"/>
<dbReference type="RefSeq" id="WP_020509532.1">
    <property type="nucleotide sequence ID" value="NZ_JBIAZU010000001.1"/>
</dbReference>
<dbReference type="PANTHER" id="PTHR48081:SF30">
    <property type="entry name" value="ACETYL-HYDROLASE LIPR-RELATED"/>
    <property type="match status" value="1"/>
</dbReference>
<dbReference type="InterPro" id="IPR050300">
    <property type="entry name" value="GDXG_lipolytic_enzyme"/>
</dbReference>
<evidence type="ECO:0000259" key="3">
    <source>
        <dbReference type="Pfam" id="PF07859"/>
    </source>
</evidence>
<dbReference type="Gene3D" id="3.40.50.1820">
    <property type="entry name" value="alpha/beta hydrolase"/>
    <property type="match status" value="1"/>
</dbReference>
<name>A0ABW6WB49_9ACTN</name>
<protein>
    <submittedName>
        <fullName evidence="4">Alpha/beta hydrolase</fullName>
    </submittedName>
</protein>
<sequence>MSKEQLSQLDGILRQGRLDTTAGVASVRAAFDAFVSQVPVPPDVLQKPIEIGGVGGIEVTIAGHETDNVMLYFHSGVYVIGSAVATVPLVGDIARRAGVRAVTLDYRLAPEHPYPAAVDDARAAYEGLLGQGVDPGRIVLAGESAGGGLAVAVLLAAREAGLPMPSCLYLLSPYADLTLSGESLVARESLDPILTPEGLRVRAPEYVGGADAADPLISPIFGDLSGLPPMLIQVGSHEILLSDALRLAARAATSDVAVTLDVTPGAPHVFQGFGGVLDEAAAALGRASGFMRTRLGSR</sequence>
<evidence type="ECO:0000313" key="4">
    <source>
        <dbReference type="EMBL" id="MFF5289187.1"/>
    </source>
</evidence>
<dbReference type="InterPro" id="IPR029058">
    <property type="entry name" value="AB_hydrolase_fold"/>
</dbReference>
<dbReference type="Proteomes" id="UP001602245">
    <property type="component" value="Unassembled WGS sequence"/>
</dbReference>
<accession>A0ABW6WB49</accession>
<dbReference type="InterPro" id="IPR013094">
    <property type="entry name" value="AB_hydrolase_3"/>
</dbReference>
<feature type="domain" description="Alpha/beta hydrolase fold-3" evidence="3">
    <location>
        <begin position="70"/>
        <end position="271"/>
    </location>
</feature>
<evidence type="ECO:0000256" key="2">
    <source>
        <dbReference type="ARBA" id="ARBA00022801"/>
    </source>
</evidence>
<comment type="caution">
    <text evidence="4">The sequence shown here is derived from an EMBL/GenBank/DDBJ whole genome shotgun (WGS) entry which is preliminary data.</text>
</comment>
<organism evidence="4 5">
    <name type="scientific">Paractinoplanes globisporus</name>
    <dbReference type="NCBI Taxonomy" id="113565"/>
    <lineage>
        <taxon>Bacteria</taxon>
        <taxon>Bacillati</taxon>
        <taxon>Actinomycetota</taxon>
        <taxon>Actinomycetes</taxon>
        <taxon>Micromonosporales</taxon>
        <taxon>Micromonosporaceae</taxon>
        <taxon>Paractinoplanes</taxon>
    </lineage>
</organism>
<dbReference type="Pfam" id="PF07859">
    <property type="entry name" value="Abhydrolase_3"/>
    <property type="match status" value="1"/>
</dbReference>
<dbReference type="PANTHER" id="PTHR48081">
    <property type="entry name" value="AB HYDROLASE SUPERFAMILY PROTEIN C4A8.06C"/>
    <property type="match status" value="1"/>
</dbReference>
<evidence type="ECO:0000313" key="5">
    <source>
        <dbReference type="Proteomes" id="UP001602245"/>
    </source>
</evidence>
<dbReference type="SUPFAM" id="SSF53474">
    <property type="entry name" value="alpha/beta-Hydrolases"/>
    <property type="match status" value="1"/>
</dbReference>
<comment type="similarity">
    <text evidence="1">Belongs to the 'GDXG' lipolytic enzyme family.</text>
</comment>